<gene>
    <name evidence="1" type="ORF">J1777_07220</name>
</gene>
<dbReference type="RefSeq" id="WP_207575141.1">
    <property type="nucleotide sequence ID" value="NZ_JAFNME010000012.1"/>
</dbReference>
<name>A0A939GYH3_9BURK</name>
<organism evidence="1 2">
    <name type="scientific">Comamonas denitrificans</name>
    <dbReference type="NCBI Taxonomy" id="117506"/>
    <lineage>
        <taxon>Bacteria</taxon>
        <taxon>Pseudomonadati</taxon>
        <taxon>Pseudomonadota</taxon>
        <taxon>Betaproteobacteria</taxon>
        <taxon>Burkholderiales</taxon>
        <taxon>Comamonadaceae</taxon>
        <taxon>Comamonas</taxon>
    </lineage>
</organism>
<evidence type="ECO:0000313" key="2">
    <source>
        <dbReference type="Proteomes" id="UP000664731"/>
    </source>
</evidence>
<reference evidence="1" key="1">
    <citation type="submission" date="2021-03" db="EMBL/GenBank/DDBJ databases">
        <title>Comamonas denitrificans.</title>
        <authorList>
            <person name="Finster K."/>
        </authorList>
    </citation>
    <scope>NUCLEOTIDE SEQUENCE</scope>
    <source>
        <strain evidence="1">MM2021_4</strain>
    </source>
</reference>
<dbReference type="Proteomes" id="UP000664731">
    <property type="component" value="Unassembled WGS sequence"/>
</dbReference>
<comment type="caution">
    <text evidence="1">The sequence shown here is derived from an EMBL/GenBank/DDBJ whole genome shotgun (WGS) entry which is preliminary data.</text>
</comment>
<evidence type="ECO:0000313" key="1">
    <source>
        <dbReference type="EMBL" id="MBO1249621.1"/>
    </source>
</evidence>
<dbReference type="AlphaFoldDB" id="A0A939GYH3"/>
<accession>A0A939GYH3</accession>
<protein>
    <submittedName>
        <fullName evidence="1">Uncharacterized protein</fullName>
    </submittedName>
</protein>
<proteinExistence type="predicted"/>
<dbReference type="EMBL" id="JAFNME010000012">
    <property type="protein sequence ID" value="MBO1249621.1"/>
    <property type="molecule type" value="Genomic_DNA"/>
</dbReference>
<sequence length="222" mass="23813">MLGKPIVHHSTRQGYGRKVGLHNVGQHLAVQACIGANVINRLRVIQMLNHPLQGIVGSNLKFLLQKILGGIFRLVCAITHTLAFEPRIHICTRQTASRKRALGADAANPQMLPPAPGKIAGYAAVVYQRTCPGKAPEAILHVGVQSTGIFSKPEIMASSSVGMQDVLITQAANRPQWLAQVVERLVHVAPTNPAAKQVLVATHENLVQALPELATALNEAVQ</sequence>
<dbReference type="PROSITE" id="PS51257">
    <property type="entry name" value="PROKAR_LIPOPROTEIN"/>
    <property type="match status" value="1"/>
</dbReference>
<keyword evidence="2" id="KW-1185">Reference proteome</keyword>